<sequence>RNRAIERRAAASAIERDGQEVDIPCERCWNVKPWRHCIIVPSSNKCSGCVRLGKKYSSPNIINACKSYLSSYRFRLIPSSNGEYIGLR</sequence>
<evidence type="ECO:0000313" key="2">
    <source>
        <dbReference type="Proteomes" id="UP001303115"/>
    </source>
</evidence>
<proteinExistence type="predicted"/>
<dbReference type="AlphaFoldDB" id="A0AAN6P7V2"/>
<dbReference type="EMBL" id="MU854857">
    <property type="protein sequence ID" value="KAK4031341.1"/>
    <property type="molecule type" value="Genomic_DNA"/>
</dbReference>
<gene>
    <name evidence="1" type="ORF">C8A01DRAFT_21418</name>
</gene>
<name>A0AAN6P7V2_9PEZI</name>
<comment type="caution">
    <text evidence="1">The sequence shown here is derived from an EMBL/GenBank/DDBJ whole genome shotgun (WGS) entry which is preliminary data.</text>
</comment>
<dbReference type="Proteomes" id="UP001303115">
    <property type="component" value="Unassembled WGS sequence"/>
</dbReference>
<protein>
    <submittedName>
        <fullName evidence="1">Uncharacterized protein</fullName>
    </submittedName>
</protein>
<reference evidence="2" key="1">
    <citation type="journal article" date="2023" name="Mol. Phylogenet. Evol.">
        <title>Genome-scale phylogeny and comparative genomics of the fungal order Sordariales.</title>
        <authorList>
            <person name="Hensen N."/>
            <person name="Bonometti L."/>
            <person name="Westerberg I."/>
            <person name="Brannstrom I.O."/>
            <person name="Guillou S."/>
            <person name="Cros-Aarteil S."/>
            <person name="Calhoun S."/>
            <person name="Haridas S."/>
            <person name="Kuo A."/>
            <person name="Mondo S."/>
            <person name="Pangilinan J."/>
            <person name="Riley R."/>
            <person name="LaButti K."/>
            <person name="Andreopoulos B."/>
            <person name="Lipzen A."/>
            <person name="Chen C."/>
            <person name="Yan M."/>
            <person name="Daum C."/>
            <person name="Ng V."/>
            <person name="Clum A."/>
            <person name="Steindorff A."/>
            <person name="Ohm R.A."/>
            <person name="Martin F."/>
            <person name="Silar P."/>
            <person name="Natvig D.O."/>
            <person name="Lalanne C."/>
            <person name="Gautier V."/>
            <person name="Ament-Velasquez S.L."/>
            <person name="Kruys A."/>
            <person name="Hutchinson M.I."/>
            <person name="Powell A.J."/>
            <person name="Barry K."/>
            <person name="Miller A.N."/>
            <person name="Grigoriev I.V."/>
            <person name="Debuchy R."/>
            <person name="Gladieux P."/>
            <person name="Hiltunen Thoren M."/>
            <person name="Johannesson H."/>
        </authorList>
    </citation>
    <scope>NUCLEOTIDE SEQUENCE [LARGE SCALE GENOMIC DNA]</scope>
    <source>
        <strain evidence="2">CBS 284.82</strain>
    </source>
</reference>
<feature type="non-terminal residue" evidence="1">
    <location>
        <position position="1"/>
    </location>
</feature>
<accession>A0AAN6P7V2</accession>
<organism evidence="1 2">
    <name type="scientific">Parachaetomium inaequale</name>
    <dbReference type="NCBI Taxonomy" id="2588326"/>
    <lineage>
        <taxon>Eukaryota</taxon>
        <taxon>Fungi</taxon>
        <taxon>Dikarya</taxon>
        <taxon>Ascomycota</taxon>
        <taxon>Pezizomycotina</taxon>
        <taxon>Sordariomycetes</taxon>
        <taxon>Sordariomycetidae</taxon>
        <taxon>Sordariales</taxon>
        <taxon>Chaetomiaceae</taxon>
        <taxon>Parachaetomium</taxon>
    </lineage>
</organism>
<evidence type="ECO:0000313" key="1">
    <source>
        <dbReference type="EMBL" id="KAK4031341.1"/>
    </source>
</evidence>
<keyword evidence="2" id="KW-1185">Reference proteome</keyword>